<name>A0A2K4ZNI5_9FIRM</name>
<dbReference type="InterPro" id="IPR036390">
    <property type="entry name" value="WH_DNA-bd_sf"/>
</dbReference>
<dbReference type="RefSeq" id="WP_103241956.1">
    <property type="nucleotide sequence ID" value="NZ_JANJZD010000038.1"/>
</dbReference>
<gene>
    <name evidence="1" type="ORF">AMURIS_04739</name>
</gene>
<sequence>MNYEFMITGTHLPPCMPLPRATLRLPVSNTAKVMYARLLDEILTRGTEDCNGILFIRFPIMEIAAALSRSPQTCKRSLNELEQAGMIMRVRQGIGEVSHIYILLPKEDAAHE</sequence>
<dbReference type="Proteomes" id="UP000236311">
    <property type="component" value="Unassembled WGS sequence"/>
</dbReference>
<keyword evidence="2" id="KW-1185">Reference proteome</keyword>
<accession>A0A2K4ZNI5</accession>
<dbReference type="OrthoDB" id="9790560at2"/>
<dbReference type="SUPFAM" id="SSF46785">
    <property type="entry name" value="Winged helix' DNA-binding domain"/>
    <property type="match status" value="1"/>
</dbReference>
<protein>
    <submittedName>
        <fullName evidence="1">MarR family protein</fullName>
    </submittedName>
</protein>
<evidence type="ECO:0000313" key="1">
    <source>
        <dbReference type="EMBL" id="SOY31986.1"/>
    </source>
</evidence>
<dbReference type="EMBL" id="OFSM01000036">
    <property type="protein sequence ID" value="SOY31986.1"/>
    <property type="molecule type" value="Genomic_DNA"/>
</dbReference>
<reference evidence="1 2" key="1">
    <citation type="submission" date="2018-01" db="EMBL/GenBank/DDBJ databases">
        <authorList>
            <person name="Gaut B.S."/>
            <person name="Morton B.R."/>
            <person name="Clegg M.T."/>
            <person name="Duvall M.R."/>
        </authorList>
    </citation>
    <scope>NUCLEOTIDE SEQUENCE [LARGE SCALE GENOMIC DNA]</scope>
    <source>
        <strain evidence="1">GP69</strain>
    </source>
</reference>
<proteinExistence type="predicted"/>
<organism evidence="1 2">
    <name type="scientific">Acetatifactor muris</name>
    <dbReference type="NCBI Taxonomy" id="879566"/>
    <lineage>
        <taxon>Bacteria</taxon>
        <taxon>Bacillati</taxon>
        <taxon>Bacillota</taxon>
        <taxon>Clostridia</taxon>
        <taxon>Lachnospirales</taxon>
        <taxon>Lachnospiraceae</taxon>
        <taxon>Acetatifactor</taxon>
    </lineage>
</organism>
<dbReference type="AlphaFoldDB" id="A0A2K4ZNI5"/>
<evidence type="ECO:0000313" key="2">
    <source>
        <dbReference type="Proteomes" id="UP000236311"/>
    </source>
</evidence>